<proteinExistence type="inferred from homology"/>
<evidence type="ECO:0000256" key="10">
    <source>
        <dbReference type="ARBA" id="ARBA00031366"/>
    </source>
</evidence>
<evidence type="ECO:0000256" key="11">
    <source>
        <dbReference type="ARBA" id="ARBA00031401"/>
    </source>
</evidence>
<reference evidence="15 16" key="1">
    <citation type="submission" date="2021-06" db="EMBL/GenBank/DDBJ databases">
        <title>Ecological speciation of a Streptomyces species isolated from different habitats and geographic origins.</title>
        <authorList>
            <person name="Wang J."/>
        </authorList>
    </citation>
    <scope>NUCLEOTIDE SEQUENCE [LARGE SCALE GENOMIC DNA]</scope>
    <source>
        <strain evidence="15 16">FXJ8.012</strain>
    </source>
</reference>
<evidence type="ECO:0000313" key="16">
    <source>
        <dbReference type="Proteomes" id="UP000758701"/>
    </source>
</evidence>
<sequence>MRTEARLFTGVAVFFALAAAGYGWWSAEPAGTAALTVAFLMASLIAFFLRVQHRRRGPRAQDRGDAEVHEAAGPLEFFPPHSPWPVTIALGALGLALGVVYGLWLALIGFGILAMAVSGLVFQYAGRGTQRSDAPVPERAPGDDSGSASTTSTRSP</sequence>
<dbReference type="PIRSF" id="PIRSF017385">
    <property type="entry name" value="CtaF"/>
    <property type="match status" value="1"/>
</dbReference>
<feature type="transmembrane region" description="Helical" evidence="14">
    <location>
        <begin position="7"/>
        <end position="25"/>
    </location>
</feature>
<evidence type="ECO:0000256" key="3">
    <source>
        <dbReference type="ARBA" id="ARBA00006870"/>
    </source>
</evidence>
<comment type="catalytic activity">
    <reaction evidence="12">
        <text>4 Fe(II)-[cytochrome c] + O2 + 8 H(+)(in) = 4 Fe(III)-[cytochrome c] + 2 H2O + 4 H(+)(out)</text>
        <dbReference type="Rhea" id="RHEA:11436"/>
        <dbReference type="Rhea" id="RHEA-COMP:10350"/>
        <dbReference type="Rhea" id="RHEA-COMP:14399"/>
        <dbReference type="ChEBI" id="CHEBI:15377"/>
        <dbReference type="ChEBI" id="CHEBI:15378"/>
        <dbReference type="ChEBI" id="CHEBI:15379"/>
        <dbReference type="ChEBI" id="CHEBI:29033"/>
        <dbReference type="ChEBI" id="CHEBI:29034"/>
        <dbReference type="EC" id="7.1.1.9"/>
    </reaction>
</comment>
<evidence type="ECO:0000256" key="12">
    <source>
        <dbReference type="ARBA" id="ARBA00047816"/>
    </source>
</evidence>
<evidence type="ECO:0000256" key="1">
    <source>
        <dbReference type="ARBA" id="ARBA00002536"/>
    </source>
</evidence>
<gene>
    <name evidence="15" type="ORF">KVH32_22750</name>
</gene>
<name>A0ABS7W7L5_STROV</name>
<comment type="function">
    <text evidence="1">Part of cytochrome c oxidase, its function is unknown.</text>
</comment>
<evidence type="ECO:0000256" key="8">
    <source>
        <dbReference type="ARBA" id="ARBA00022989"/>
    </source>
</evidence>
<keyword evidence="8 14" id="KW-1133">Transmembrane helix</keyword>
<accession>A0ABS7W7L5</accession>
<comment type="similarity">
    <text evidence="3">Belongs to the cytochrome c oxidase bacterial subunit CtaF family.</text>
</comment>
<feature type="compositionally biased region" description="Low complexity" evidence="13">
    <location>
        <begin position="145"/>
        <end position="156"/>
    </location>
</feature>
<protein>
    <recommendedName>
        <fullName evidence="4">cytochrome-c oxidase</fullName>
        <ecNumber evidence="4">7.1.1.9</ecNumber>
    </recommendedName>
    <alternativeName>
        <fullName evidence="11">Cytochrome aa3 subunit 4</fullName>
    </alternativeName>
    <alternativeName>
        <fullName evidence="10">Cytochrome c oxidase polypeptide IV</fullName>
    </alternativeName>
</protein>
<evidence type="ECO:0000256" key="14">
    <source>
        <dbReference type="SAM" id="Phobius"/>
    </source>
</evidence>
<keyword evidence="16" id="KW-1185">Reference proteome</keyword>
<dbReference type="Proteomes" id="UP000758701">
    <property type="component" value="Unassembled WGS sequence"/>
</dbReference>
<comment type="caution">
    <text evidence="15">The sequence shown here is derived from an EMBL/GenBank/DDBJ whole genome shotgun (WGS) entry which is preliminary data.</text>
</comment>
<evidence type="ECO:0000256" key="6">
    <source>
        <dbReference type="ARBA" id="ARBA00022692"/>
    </source>
</evidence>
<evidence type="ECO:0000256" key="2">
    <source>
        <dbReference type="ARBA" id="ARBA00004651"/>
    </source>
</evidence>
<dbReference type="EC" id="7.1.1.9" evidence="4"/>
<keyword evidence="5" id="KW-1003">Cell membrane</keyword>
<evidence type="ECO:0000256" key="5">
    <source>
        <dbReference type="ARBA" id="ARBA00022475"/>
    </source>
</evidence>
<evidence type="ECO:0000313" key="15">
    <source>
        <dbReference type="EMBL" id="MBZ6153951.1"/>
    </source>
</evidence>
<keyword evidence="9 14" id="KW-0472">Membrane</keyword>
<organism evidence="15 16">
    <name type="scientific">Streptomyces olivaceus</name>
    <dbReference type="NCBI Taxonomy" id="47716"/>
    <lineage>
        <taxon>Bacteria</taxon>
        <taxon>Bacillati</taxon>
        <taxon>Actinomycetota</taxon>
        <taxon>Actinomycetes</taxon>
        <taxon>Kitasatosporales</taxon>
        <taxon>Streptomycetaceae</taxon>
        <taxon>Streptomyces</taxon>
    </lineage>
</organism>
<dbReference type="RefSeq" id="WP_224309798.1">
    <property type="nucleotide sequence ID" value="NZ_JAHSST010000009.1"/>
</dbReference>
<evidence type="ECO:0000256" key="13">
    <source>
        <dbReference type="SAM" id="MobiDB-lite"/>
    </source>
</evidence>
<keyword evidence="6 14" id="KW-0812">Transmembrane</keyword>
<feature type="transmembrane region" description="Helical" evidence="14">
    <location>
        <begin position="31"/>
        <end position="49"/>
    </location>
</feature>
<comment type="subcellular location">
    <subcellularLocation>
        <location evidence="2">Cell membrane</location>
        <topology evidence="2">Multi-pass membrane protein</topology>
    </subcellularLocation>
</comment>
<evidence type="ECO:0000256" key="7">
    <source>
        <dbReference type="ARBA" id="ARBA00022967"/>
    </source>
</evidence>
<dbReference type="EMBL" id="JAHSTP010000009">
    <property type="protein sequence ID" value="MBZ6153951.1"/>
    <property type="molecule type" value="Genomic_DNA"/>
</dbReference>
<evidence type="ECO:0000256" key="4">
    <source>
        <dbReference type="ARBA" id="ARBA00012949"/>
    </source>
</evidence>
<keyword evidence="7" id="KW-1278">Translocase</keyword>
<dbReference type="InterPro" id="IPR021050">
    <property type="entry name" value="Cyt_c_oxidase_su4_actinobac"/>
</dbReference>
<feature type="region of interest" description="Disordered" evidence="13">
    <location>
        <begin position="130"/>
        <end position="156"/>
    </location>
</feature>
<dbReference type="Pfam" id="PF12270">
    <property type="entry name" value="Cyt_c_ox_IV"/>
    <property type="match status" value="1"/>
</dbReference>
<evidence type="ECO:0000256" key="9">
    <source>
        <dbReference type="ARBA" id="ARBA00023136"/>
    </source>
</evidence>